<name>A0A9W7YH21_9FUNG</name>
<evidence type="ECO:0000256" key="4">
    <source>
        <dbReference type="ARBA" id="ARBA00022490"/>
    </source>
</evidence>
<feature type="region of interest" description="Disordered" evidence="7">
    <location>
        <begin position="222"/>
        <end position="268"/>
    </location>
</feature>
<evidence type="ECO:0000256" key="7">
    <source>
        <dbReference type="SAM" id="MobiDB-lite"/>
    </source>
</evidence>
<feature type="region of interest" description="Disordered" evidence="7">
    <location>
        <begin position="946"/>
        <end position="999"/>
    </location>
</feature>
<evidence type="ECO:0000313" key="10">
    <source>
        <dbReference type="Proteomes" id="UP001143981"/>
    </source>
</evidence>
<feature type="compositionally biased region" description="Low complexity" evidence="7">
    <location>
        <begin position="417"/>
        <end position="428"/>
    </location>
</feature>
<feature type="compositionally biased region" description="Low complexity" evidence="7">
    <location>
        <begin position="307"/>
        <end position="320"/>
    </location>
</feature>
<feature type="compositionally biased region" description="Polar residues" evidence="7">
    <location>
        <begin position="223"/>
        <end position="247"/>
    </location>
</feature>
<proteinExistence type="inferred from homology"/>
<gene>
    <name evidence="9" type="ORF">LPJ61_001271</name>
</gene>
<feature type="region of interest" description="Disordered" evidence="7">
    <location>
        <begin position="361"/>
        <end position="386"/>
    </location>
</feature>
<feature type="domain" description="Inner centromere protein ARK-binding" evidence="8">
    <location>
        <begin position="978"/>
        <end position="1042"/>
    </location>
</feature>
<feature type="compositionally biased region" description="Basic and acidic residues" evidence="7">
    <location>
        <begin position="372"/>
        <end position="382"/>
    </location>
</feature>
<dbReference type="GO" id="GO:0005819">
    <property type="term" value="C:spindle"/>
    <property type="evidence" value="ECO:0007669"/>
    <property type="project" value="UniProtKB-SubCell"/>
</dbReference>
<evidence type="ECO:0000259" key="8">
    <source>
        <dbReference type="Pfam" id="PF03941"/>
    </source>
</evidence>
<comment type="caution">
    <text evidence="9">The sequence shown here is derived from an EMBL/GenBank/DDBJ whole genome shotgun (WGS) entry which is preliminary data.</text>
</comment>
<dbReference type="OrthoDB" id="6123at2759"/>
<dbReference type="Pfam" id="PF03941">
    <property type="entry name" value="INCENP_ARK-bind"/>
    <property type="match status" value="1"/>
</dbReference>
<evidence type="ECO:0000256" key="5">
    <source>
        <dbReference type="ARBA" id="ARBA00023212"/>
    </source>
</evidence>
<feature type="compositionally biased region" description="Low complexity" evidence="7">
    <location>
        <begin position="542"/>
        <end position="556"/>
    </location>
</feature>
<feature type="compositionally biased region" description="Polar residues" evidence="7">
    <location>
        <begin position="293"/>
        <end position="306"/>
    </location>
</feature>
<evidence type="ECO:0000256" key="6">
    <source>
        <dbReference type="ARBA" id="ARBA00023242"/>
    </source>
</evidence>
<feature type="compositionally biased region" description="Polar residues" evidence="7">
    <location>
        <begin position="257"/>
        <end position="267"/>
    </location>
</feature>
<protein>
    <recommendedName>
        <fullName evidence="8">Inner centromere protein ARK-binding domain-containing protein</fullName>
    </recommendedName>
</protein>
<feature type="region of interest" description="Disordered" evidence="7">
    <location>
        <begin position="778"/>
        <end position="875"/>
    </location>
</feature>
<organism evidence="9 10">
    <name type="scientific">Coemansia biformis</name>
    <dbReference type="NCBI Taxonomy" id="1286918"/>
    <lineage>
        <taxon>Eukaryota</taxon>
        <taxon>Fungi</taxon>
        <taxon>Fungi incertae sedis</taxon>
        <taxon>Zoopagomycota</taxon>
        <taxon>Kickxellomycotina</taxon>
        <taxon>Kickxellomycetes</taxon>
        <taxon>Kickxellales</taxon>
        <taxon>Kickxellaceae</taxon>
        <taxon>Coemansia</taxon>
    </lineage>
</organism>
<comment type="subcellular location">
    <subcellularLocation>
        <location evidence="2">Cytoplasm</location>
        <location evidence="2">Cytoskeleton</location>
        <location evidence="2">Spindle</location>
    </subcellularLocation>
    <subcellularLocation>
        <location evidence="1">Nucleus</location>
    </subcellularLocation>
</comment>
<keyword evidence="4" id="KW-0963">Cytoplasm</keyword>
<dbReference type="EMBL" id="JANBOI010000099">
    <property type="protein sequence ID" value="KAJ1734051.1"/>
    <property type="molecule type" value="Genomic_DNA"/>
</dbReference>
<evidence type="ECO:0000256" key="2">
    <source>
        <dbReference type="ARBA" id="ARBA00004186"/>
    </source>
</evidence>
<feature type="region of interest" description="Disordered" evidence="7">
    <location>
        <begin position="280"/>
        <end position="347"/>
    </location>
</feature>
<feature type="region of interest" description="Disordered" evidence="7">
    <location>
        <begin position="468"/>
        <end position="556"/>
    </location>
</feature>
<accession>A0A9W7YH21</accession>
<feature type="region of interest" description="Disordered" evidence="7">
    <location>
        <begin position="626"/>
        <end position="766"/>
    </location>
</feature>
<dbReference type="AlphaFoldDB" id="A0A9W7YH21"/>
<comment type="similarity">
    <text evidence="3">Belongs to the INCENP family.</text>
</comment>
<reference evidence="9" key="1">
    <citation type="submission" date="2022-07" db="EMBL/GenBank/DDBJ databases">
        <title>Phylogenomic reconstructions and comparative analyses of Kickxellomycotina fungi.</title>
        <authorList>
            <person name="Reynolds N.K."/>
            <person name="Stajich J.E."/>
            <person name="Barry K."/>
            <person name="Grigoriev I.V."/>
            <person name="Crous P."/>
            <person name="Smith M.E."/>
        </authorList>
    </citation>
    <scope>NUCLEOTIDE SEQUENCE</scope>
    <source>
        <strain evidence="9">BCRC 34381</strain>
    </source>
</reference>
<feature type="region of interest" description="Disordered" evidence="7">
    <location>
        <begin position="398"/>
        <end position="452"/>
    </location>
</feature>
<sequence>MAAVEHGGAEAVYHDASVRTMASDSTAGNGSWVGGRKRDWDNAFLAKFSDLEATLQENDRWLALYLDNIAGLKDTKRSGMAITAALKTTTTKRRSRSRIDIRNVFAGSMREHGNGRLSPLVSQFSVKSQRTAKRRSSYYGVQGNTLSMMAQMAMMPPKSPYLTNVGLADAPPLPLAKKQQSAMSLRSQRSCEGADIKQSVPPLNRSNSAAVKTAEAVKRLQAISGSPPKTQPREQVQLATPPSSAVQPLSADKTPLMSPQRQTSTRFTPMPTLRDMLLSHHHSPTKPVAPPASNEQQQPSQQHYRTQPSSQSSRQSSPEPVRAKAARSTSVTSSEGEQELSRNEEDVRERLQRVWIALGRPMGSITEQPEDAQPHASDKMSEAAELSLEQADLSDLCREIDEVEGMLPPSGDELQDGDSQTQDTSQSPSEDESADHGELPAGGPLSDVEIDQRPIDVRLDCIVADIAPDTNAPNTALEDTPPKRKHSEEEISDSQPRRAVAAVPSRLLAPTVSSLAKGRKEPAVRPPAPSGIPRKPALRTQASNSSMSSVSSQKSAAASKIGAPLAMHAANGFRVAEARRKFEGAAPKTTSAIAIGSTSVVTNGGGLAQYASPVAAMRPGYSSIVQTPAAAAQQKRVPGRQGPKTAQKSSTAAMREAARRAEVARTNSAASSARGQPLVRPKQPAGTEPLFKSVGSKPTRPGLRTQTSREQLQQQQQQRKPQARNSGTTDRTLSAMSGASAIPIPASSKGKEPAHDESSEPVDSSKWGLSSMLSMLSPSSWKSQESLVVDGPPPSMPRALMETPSAMPTRVRVASPYDVQSPQNPYQPRPEHGGDQGQLVMPAYQDVAVPLRRSSGRNSRSSLSDHRDSFSSATDSIPVQSFHRRLAGEAGGNRISGASSFRSSFFSDDDIGTMRTAGGSKVKRTLSMVRTQSTPDLPRQLQLEMVTPQNRPAGGRTSSIRSEEYTSIIPAGSNSPPEIESDYSDEYSDDEFSPAPKRKKNDFRIPRWATTPELMRGLENQARVNPDRIFGKVRPLRVNEIFNRNEADDARRRPRNSSMIWNGSDALTADDELAYIRRMGFDA</sequence>
<dbReference type="Proteomes" id="UP001143981">
    <property type="component" value="Unassembled WGS sequence"/>
</dbReference>
<keyword evidence="10" id="KW-1185">Reference proteome</keyword>
<keyword evidence="6" id="KW-0539">Nucleus</keyword>
<feature type="compositionally biased region" description="Low complexity" evidence="7">
    <location>
        <begin position="704"/>
        <end position="724"/>
    </location>
</feature>
<feature type="compositionally biased region" description="Basic and acidic residues" evidence="7">
    <location>
        <begin position="480"/>
        <end position="489"/>
    </location>
</feature>
<feature type="compositionally biased region" description="Low complexity" evidence="7">
    <location>
        <begin position="734"/>
        <end position="748"/>
    </location>
</feature>
<feature type="compositionally biased region" description="Acidic residues" evidence="7">
    <location>
        <begin position="979"/>
        <end position="992"/>
    </location>
</feature>
<feature type="compositionally biased region" description="Low complexity" evidence="7">
    <location>
        <begin position="852"/>
        <end position="862"/>
    </location>
</feature>
<evidence type="ECO:0000256" key="3">
    <source>
        <dbReference type="ARBA" id="ARBA00010042"/>
    </source>
</evidence>
<dbReference type="InterPro" id="IPR005635">
    <property type="entry name" value="Inner_centromere_prot_ARK-bd"/>
</dbReference>
<evidence type="ECO:0000256" key="1">
    <source>
        <dbReference type="ARBA" id="ARBA00004123"/>
    </source>
</evidence>
<feature type="compositionally biased region" description="Basic and acidic residues" evidence="7">
    <location>
        <begin position="749"/>
        <end position="758"/>
    </location>
</feature>
<keyword evidence="5" id="KW-0206">Cytoskeleton</keyword>
<evidence type="ECO:0000313" key="9">
    <source>
        <dbReference type="EMBL" id="KAJ1734051.1"/>
    </source>
</evidence>
<dbReference type="GO" id="GO:0005634">
    <property type="term" value="C:nucleus"/>
    <property type="evidence" value="ECO:0007669"/>
    <property type="project" value="UniProtKB-SubCell"/>
</dbReference>